<dbReference type="AlphaFoldDB" id="A0A0R3WQR5"/>
<dbReference type="Proteomes" id="UP000274429">
    <property type="component" value="Unassembled WGS sequence"/>
</dbReference>
<evidence type="ECO:0000313" key="3">
    <source>
        <dbReference type="Proteomes" id="UP000274429"/>
    </source>
</evidence>
<organism evidence="4">
    <name type="scientific">Hydatigena taeniaeformis</name>
    <name type="common">Feline tapeworm</name>
    <name type="synonym">Taenia taeniaeformis</name>
    <dbReference type="NCBI Taxonomy" id="6205"/>
    <lineage>
        <taxon>Eukaryota</taxon>
        <taxon>Metazoa</taxon>
        <taxon>Spiralia</taxon>
        <taxon>Lophotrochozoa</taxon>
        <taxon>Platyhelminthes</taxon>
        <taxon>Cestoda</taxon>
        <taxon>Eucestoda</taxon>
        <taxon>Cyclophyllidea</taxon>
        <taxon>Taeniidae</taxon>
        <taxon>Hydatigera</taxon>
    </lineage>
</organism>
<proteinExistence type="predicted"/>
<name>A0A0R3WQR5_HYDTA</name>
<gene>
    <name evidence="2" type="ORF">TTAC_LOCUS3090</name>
</gene>
<evidence type="ECO:0000313" key="2">
    <source>
        <dbReference type="EMBL" id="VDM21933.1"/>
    </source>
</evidence>
<evidence type="ECO:0000256" key="1">
    <source>
        <dbReference type="SAM" id="MobiDB-lite"/>
    </source>
</evidence>
<keyword evidence="3" id="KW-1185">Reference proteome</keyword>
<feature type="region of interest" description="Disordered" evidence="1">
    <location>
        <begin position="1"/>
        <end position="32"/>
    </location>
</feature>
<accession>A0A0R3WQR5</accession>
<reference evidence="2 3" key="2">
    <citation type="submission" date="2018-11" db="EMBL/GenBank/DDBJ databases">
        <authorList>
            <consortium name="Pathogen Informatics"/>
        </authorList>
    </citation>
    <scope>NUCLEOTIDE SEQUENCE [LARGE SCALE GENOMIC DNA]</scope>
</reference>
<reference evidence="4" key="1">
    <citation type="submission" date="2017-02" db="UniProtKB">
        <authorList>
            <consortium name="WormBaseParasite"/>
        </authorList>
    </citation>
    <scope>IDENTIFICATION</scope>
</reference>
<sequence>MTRIAASGEECAGSRSPMDCSGSKIGGDGYGSPKSGITSLGVIAASAMQGKMRGCDASQISLNFSPSIYTQRSEKATPNPESDPEAQPIVSGNKLLFIFSEENVIRKYARIIIDWGYPFPVPLSKGEFG</sequence>
<dbReference type="EMBL" id="UYWX01001909">
    <property type="protein sequence ID" value="VDM21933.1"/>
    <property type="molecule type" value="Genomic_DNA"/>
</dbReference>
<protein>
    <submittedName>
        <fullName evidence="2 4">Uncharacterized protein</fullName>
    </submittedName>
</protein>
<dbReference type="WBParaSite" id="TTAC_0000310501-mRNA-1">
    <property type="protein sequence ID" value="TTAC_0000310501-mRNA-1"/>
    <property type="gene ID" value="TTAC_0000310501"/>
</dbReference>
<dbReference type="OrthoDB" id="6226086at2759"/>
<evidence type="ECO:0000313" key="4">
    <source>
        <dbReference type="WBParaSite" id="TTAC_0000310501-mRNA-1"/>
    </source>
</evidence>